<dbReference type="InterPro" id="IPR023267">
    <property type="entry name" value="RCMT"/>
</dbReference>
<comment type="caution">
    <text evidence="5">Lacks conserved residue(s) required for the propagation of feature annotation.</text>
</comment>
<dbReference type="Proteomes" id="UP000003635">
    <property type="component" value="Unassembled WGS sequence"/>
</dbReference>
<feature type="domain" description="SAM-dependent MTase RsmB/NOP-type" evidence="6">
    <location>
        <begin position="126"/>
        <end position="377"/>
    </location>
</feature>
<evidence type="ECO:0000313" key="8">
    <source>
        <dbReference type="Proteomes" id="UP000003635"/>
    </source>
</evidence>
<dbReference type="eggNOG" id="COG0144">
    <property type="taxonomic scope" value="Bacteria"/>
</dbReference>
<proteinExistence type="inferred from homology"/>
<dbReference type="PANTHER" id="PTHR22807:SF53">
    <property type="entry name" value="RIBOSOMAL RNA SMALL SUBUNIT METHYLTRANSFERASE B-RELATED"/>
    <property type="match status" value="1"/>
</dbReference>
<dbReference type="InterPro" id="IPR049560">
    <property type="entry name" value="MeTrfase_RsmB-F_NOP2_cat"/>
</dbReference>
<evidence type="ECO:0000313" key="7">
    <source>
        <dbReference type="EMBL" id="EAR52250.1"/>
    </source>
</evidence>
<dbReference type="STRING" id="314256.OG2516_02399"/>
<dbReference type="PROSITE" id="PS51686">
    <property type="entry name" value="SAM_MT_RSMB_NOP"/>
    <property type="match status" value="1"/>
</dbReference>
<sequence length="377" mass="39588">MEVLDLWLSGLPLEAAWQRWYRGARYAGSSDRAAIRDLVYAAVRRRRSAAALGGGAATGRGLILGLLRAEGVDPEGVFTGTGHAPPPLTDAERAGPGALTRAERLDVPDWLLLRIEAALGPRTEDALAAMQVRADVHLRVNTRRADRAALVARLVDAGLEAAPHGEVDTAITIAGDARKLARTGAVDEGLAELQDAASQAVVARLAERPAARVLDYCAGGGGKALAFADLLDAEIVAHDIAPARMADLPARAARAGQQIATRGTSELAGEAFDLVFCDAPCSGSGSWRRDPEGKWRLTPARLDELVAVQAGVLAQAHRLVAPGGRLGYATCSVLAEENEAQAAAFLAAHAGWRQCDALRLVPGDVGDGFFLAVFERV</sequence>
<keyword evidence="8" id="KW-1185">Reference proteome</keyword>
<evidence type="ECO:0000256" key="3">
    <source>
        <dbReference type="ARBA" id="ARBA00022691"/>
    </source>
</evidence>
<keyword evidence="1 5" id="KW-0489">Methyltransferase</keyword>
<dbReference type="EMBL" id="AAOT01000005">
    <property type="protein sequence ID" value="EAR52250.1"/>
    <property type="molecule type" value="Genomic_DNA"/>
</dbReference>
<keyword evidence="2 5" id="KW-0808">Transferase</keyword>
<dbReference type="InterPro" id="IPR029063">
    <property type="entry name" value="SAM-dependent_MTases_sf"/>
</dbReference>
<protein>
    <submittedName>
        <fullName evidence="7">NOL1/NOP2/sun family protein</fullName>
    </submittedName>
</protein>
<dbReference type="AlphaFoldDB" id="Q2CHP4"/>
<evidence type="ECO:0000256" key="4">
    <source>
        <dbReference type="ARBA" id="ARBA00022884"/>
    </source>
</evidence>
<dbReference type="Pfam" id="PF01189">
    <property type="entry name" value="Methyltr_RsmB-F"/>
    <property type="match status" value="1"/>
</dbReference>
<dbReference type="CDD" id="cd02440">
    <property type="entry name" value="AdoMet_MTases"/>
    <property type="match status" value="1"/>
</dbReference>
<dbReference type="Pfam" id="PF22458">
    <property type="entry name" value="RsmF-B_ferredox"/>
    <property type="match status" value="1"/>
</dbReference>
<dbReference type="InterPro" id="IPR001678">
    <property type="entry name" value="MeTrfase_RsmB-F_NOP2_dom"/>
</dbReference>
<keyword evidence="3 5" id="KW-0949">S-adenosyl-L-methionine</keyword>
<dbReference type="GO" id="GO:0001510">
    <property type="term" value="P:RNA methylation"/>
    <property type="evidence" value="ECO:0007669"/>
    <property type="project" value="InterPro"/>
</dbReference>
<evidence type="ECO:0000256" key="1">
    <source>
        <dbReference type="ARBA" id="ARBA00022603"/>
    </source>
</evidence>
<comment type="caution">
    <text evidence="7">The sequence shown here is derived from an EMBL/GenBank/DDBJ whole genome shotgun (WGS) entry which is preliminary data.</text>
</comment>
<feature type="binding site" evidence="5">
    <location>
        <position position="278"/>
    </location>
    <ligand>
        <name>S-adenosyl-L-methionine</name>
        <dbReference type="ChEBI" id="CHEBI:59789"/>
    </ligand>
</feature>
<evidence type="ECO:0000256" key="5">
    <source>
        <dbReference type="PROSITE-ProRule" id="PRU01023"/>
    </source>
</evidence>
<keyword evidence="4 5" id="KW-0694">RNA-binding</keyword>
<feature type="binding site" evidence="5">
    <location>
        <position position="239"/>
    </location>
    <ligand>
        <name>S-adenosyl-L-methionine</name>
        <dbReference type="ChEBI" id="CHEBI:59789"/>
    </ligand>
</feature>
<dbReference type="PANTHER" id="PTHR22807">
    <property type="entry name" value="NOP2 YEAST -RELATED NOL1/NOP2/FMU SUN DOMAIN-CONTAINING"/>
    <property type="match status" value="1"/>
</dbReference>
<dbReference type="HOGENOM" id="CLU_005316_0_2_5"/>
<dbReference type="GO" id="GO:0003723">
    <property type="term" value="F:RNA binding"/>
    <property type="evidence" value="ECO:0007669"/>
    <property type="project" value="UniProtKB-UniRule"/>
</dbReference>
<organism evidence="7 8">
    <name type="scientific">Oceanicola granulosus (strain ATCC BAA-861 / DSM 15982 / KCTC 12143 / HTCC2516)</name>
    <dbReference type="NCBI Taxonomy" id="314256"/>
    <lineage>
        <taxon>Bacteria</taxon>
        <taxon>Pseudomonadati</taxon>
        <taxon>Pseudomonadota</taxon>
        <taxon>Alphaproteobacteria</taxon>
        <taxon>Rhodobacterales</taxon>
        <taxon>Roseobacteraceae</taxon>
        <taxon>Oceanicola</taxon>
    </lineage>
</organism>
<dbReference type="GO" id="GO:0008173">
    <property type="term" value="F:RNA methyltransferase activity"/>
    <property type="evidence" value="ECO:0007669"/>
    <property type="project" value="InterPro"/>
</dbReference>
<dbReference type="PRINTS" id="PR02008">
    <property type="entry name" value="RCMTFAMILY"/>
</dbReference>
<gene>
    <name evidence="7" type="ORF">OG2516_02399</name>
</gene>
<comment type="similarity">
    <text evidence="5">Belongs to the class I-like SAM-binding methyltransferase superfamily. RsmB/NOP family.</text>
</comment>
<dbReference type="RefSeq" id="WP_007254010.1">
    <property type="nucleotide sequence ID" value="NZ_CH724107.1"/>
</dbReference>
<accession>Q2CHP4</accession>
<evidence type="ECO:0000256" key="2">
    <source>
        <dbReference type="ARBA" id="ARBA00022679"/>
    </source>
</evidence>
<dbReference type="SUPFAM" id="SSF53335">
    <property type="entry name" value="S-adenosyl-L-methionine-dependent methyltransferases"/>
    <property type="match status" value="1"/>
</dbReference>
<dbReference type="Gene3D" id="3.40.50.150">
    <property type="entry name" value="Vaccinia Virus protein VP39"/>
    <property type="match status" value="1"/>
</dbReference>
<dbReference type="Gene3D" id="3.30.70.1170">
    <property type="entry name" value="Sun protein, domain 3"/>
    <property type="match status" value="1"/>
</dbReference>
<dbReference type="InterPro" id="IPR054728">
    <property type="entry name" value="RsmB-like_ferredoxin"/>
</dbReference>
<reference evidence="7 8" key="1">
    <citation type="journal article" date="2010" name="J. Bacteriol.">
        <title>Genome sequences of Oceanicola granulosus HTCC2516(T) and Oceanicola batsensis HTCC2597(TDelta).</title>
        <authorList>
            <person name="Thrash J.C."/>
            <person name="Cho J.C."/>
            <person name="Vergin K.L."/>
            <person name="Giovannoni S.J."/>
        </authorList>
    </citation>
    <scope>NUCLEOTIDE SEQUENCE [LARGE SCALE GENOMIC DNA]</scope>
    <source>
        <strain evidence="8">ATCC BAA-861 / DSM 15982 / KCTC 12143 / HTCC2516</strain>
    </source>
</reference>
<feature type="active site" description="Nucleophile" evidence="5">
    <location>
        <position position="331"/>
    </location>
</feature>
<evidence type="ECO:0000259" key="6">
    <source>
        <dbReference type="PROSITE" id="PS51686"/>
    </source>
</evidence>
<name>Q2CHP4_OCEGH</name>